<reference evidence="2" key="1">
    <citation type="submission" date="2017-09" db="EMBL/GenBank/DDBJ databases">
        <title>Depth-based differentiation of microbial function through sediment-hosted aquifers and enrichment of novel symbionts in the deep terrestrial subsurface.</title>
        <authorList>
            <person name="Probst A.J."/>
            <person name="Ladd B."/>
            <person name="Jarett J.K."/>
            <person name="Geller-Mcgrath D.E."/>
            <person name="Sieber C.M.K."/>
            <person name="Emerson J.B."/>
            <person name="Anantharaman K."/>
            <person name="Thomas B.C."/>
            <person name="Malmstrom R."/>
            <person name="Stieglmeier M."/>
            <person name="Klingl A."/>
            <person name="Woyke T."/>
            <person name="Ryan C.M."/>
            <person name="Banfield J.F."/>
        </authorList>
    </citation>
    <scope>NUCLEOTIDE SEQUENCE [LARGE SCALE GENOMIC DNA]</scope>
</reference>
<comment type="caution">
    <text evidence="1">The sequence shown here is derived from an EMBL/GenBank/DDBJ whole genome shotgun (WGS) entry which is preliminary data.</text>
</comment>
<accession>A0A2M7SDR7</accession>
<gene>
    <name evidence="1" type="ORF">COY52_03420</name>
</gene>
<organism evidence="1 2">
    <name type="scientific">Candidatus Desantisbacteria bacterium CG_4_10_14_0_8_um_filter_48_22</name>
    <dbReference type="NCBI Taxonomy" id="1974543"/>
    <lineage>
        <taxon>Bacteria</taxon>
        <taxon>Candidatus Desantisiibacteriota</taxon>
    </lineage>
</organism>
<name>A0A2M7SDR7_9BACT</name>
<evidence type="ECO:0000313" key="2">
    <source>
        <dbReference type="Proteomes" id="UP000229307"/>
    </source>
</evidence>
<protein>
    <recommendedName>
        <fullName evidence="3">Apea-like HEPN domain-containing protein</fullName>
    </recommendedName>
</protein>
<evidence type="ECO:0000313" key="1">
    <source>
        <dbReference type="EMBL" id="PIZ17676.1"/>
    </source>
</evidence>
<dbReference type="EMBL" id="PFMR01000094">
    <property type="protein sequence ID" value="PIZ17676.1"/>
    <property type="molecule type" value="Genomic_DNA"/>
</dbReference>
<dbReference type="Proteomes" id="UP000229307">
    <property type="component" value="Unassembled WGS sequence"/>
</dbReference>
<sequence>MDVNSSYKLIYSKISKEWFNLSFTLNEPSFYRFFCLWNSFNALYILIGDLYTRDSERQKILIGQLNKDDANKIIESAKNLIRDPIRDLKGELFKLNQPPDVENFDYTKLTYERDYTNLEKLEHIVTILYRIRNNLTHGSKKITGMNIEIVNKANLVLKIIVEKCIEEKLPKLDNENSNNYNGDK</sequence>
<evidence type="ECO:0008006" key="3">
    <source>
        <dbReference type="Google" id="ProtNLM"/>
    </source>
</evidence>
<dbReference type="AlphaFoldDB" id="A0A2M7SDR7"/>
<proteinExistence type="predicted"/>